<dbReference type="EMBL" id="CAJVCH010569843">
    <property type="protein sequence ID" value="CAG7833330.1"/>
    <property type="molecule type" value="Genomic_DNA"/>
</dbReference>
<sequence>MTFADSVWLAYDCNTVGEDDYEKIQTIKLYHREALQVIEESCNFGDVNSTSGNNGFTTMSKDFKTRFSRMQFSRKCFVPSSLHFVD</sequence>
<protein>
    <submittedName>
        <fullName evidence="1">Uncharacterized protein</fullName>
    </submittedName>
</protein>
<reference evidence="1" key="1">
    <citation type="submission" date="2021-06" db="EMBL/GenBank/DDBJ databases">
        <authorList>
            <person name="Hodson N. C."/>
            <person name="Mongue J. A."/>
            <person name="Jaron S. K."/>
        </authorList>
    </citation>
    <scope>NUCLEOTIDE SEQUENCE</scope>
</reference>
<accession>A0A8J2M7A9</accession>
<organism evidence="1 2">
    <name type="scientific">Allacma fusca</name>
    <dbReference type="NCBI Taxonomy" id="39272"/>
    <lineage>
        <taxon>Eukaryota</taxon>
        <taxon>Metazoa</taxon>
        <taxon>Ecdysozoa</taxon>
        <taxon>Arthropoda</taxon>
        <taxon>Hexapoda</taxon>
        <taxon>Collembola</taxon>
        <taxon>Symphypleona</taxon>
        <taxon>Sminthuridae</taxon>
        <taxon>Allacma</taxon>
    </lineage>
</organism>
<dbReference type="Proteomes" id="UP000708208">
    <property type="component" value="Unassembled WGS sequence"/>
</dbReference>
<evidence type="ECO:0000313" key="1">
    <source>
        <dbReference type="EMBL" id="CAG7833330.1"/>
    </source>
</evidence>
<proteinExistence type="predicted"/>
<dbReference type="AlphaFoldDB" id="A0A8J2M7A9"/>
<gene>
    <name evidence="1" type="ORF">AFUS01_LOCUS42968</name>
</gene>
<evidence type="ECO:0000313" key="2">
    <source>
        <dbReference type="Proteomes" id="UP000708208"/>
    </source>
</evidence>
<comment type="caution">
    <text evidence="1">The sequence shown here is derived from an EMBL/GenBank/DDBJ whole genome shotgun (WGS) entry which is preliminary data.</text>
</comment>
<keyword evidence="2" id="KW-1185">Reference proteome</keyword>
<name>A0A8J2M7A9_9HEXA</name>